<accession>A0A0P7YW27</accession>
<dbReference type="InterPro" id="IPR006153">
    <property type="entry name" value="Cation/H_exchanger_TM"/>
</dbReference>
<feature type="transmembrane region" description="Helical" evidence="11">
    <location>
        <begin position="205"/>
        <end position="224"/>
    </location>
</feature>
<comment type="subcellular location">
    <subcellularLocation>
        <location evidence="1">Membrane</location>
        <topology evidence="1">Multi-pass membrane protein</topology>
    </subcellularLocation>
</comment>
<dbReference type="PANTHER" id="PTHR43562:SF3">
    <property type="entry name" value="SODIUM ION_PROTON EXCHANGER (EUROFUNG)"/>
    <property type="match status" value="1"/>
</dbReference>
<dbReference type="Pfam" id="PF00999">
    <property type="entry name" value="Na_H_Exchanger"/>
    <property type="match status" value="1"/>
</dbReference>
<feature type="transmembrane region" description="Helical" evidence="11">
    <location>
        <begin position="174"/>
        <end position="199"/>
    </location>
</feature>
<dbReference type="InterPro" id="IPR038770">
    <property type="entry name" value="Na+/solute_symporter_sf"/>
</dbReference>
<sequence>MIDGLLSPGFSAHELLPIASIPIALQSLFQGLWICPSPSLFPLLAEVDEAEVGSLVLAGVLLSLITVFIAAKVGGELCARLNLPSVLGELVGGVVVGVSALNLIVFPEGGEVPTSALMNVIQMTAHLEPDGLLRVFSGESEALSVLAELGVIILLFEIGLESDLKELIKVGPQAAVVAIIGVLAPFIAGTVGLIVFFNIATIPAVFAGAALTATSIGITAKVLAEMQQLSSREGQIIIGAAVLDDVLGIIVLAVVASLAKTGEIEITNVIYLVLGAAAFLVGSIFLGRLLSPLFVSLVDQLQTRGQLIITSLIFAFVLSYIAAAIQLETILGAFAAGLILAETSKRRELEEQITPIADMLVPVFFVTVGARTDISVLNPLVPANREGLIIASFLVIVAIIGKTITGYAVFGQPGINRLAVGFGMIPRGEVGLVFAGVGAASGVLSESLDAAIIVMVIVTTFIAPPLLRLVFDSDDSSTDGEIKAATSDVLESSLEGAAGATSATTPTAES</sequence>
<dbReference type="PATRIC" id="fig|1666911.3.peg.4846"/>
<gene>
    <name evidence="13" type="ORF">HLUCCA11_13150</name>
</gene>
<feature type="transmembrane region" description="Helical" evidence="11">
    <location>
        <begin position="236"/>
        <end position="258"/>
    </location>
</feature>
<dbReference type="STRING" id="1666911.HLUCCA11_13150"/>
<protein>
    <submittedName>
        <fullName evidence="13">Kef-type K+ transport system, membrane component</fullName>
    </submittedName>
</protein>
<keyword evidence="6 11" id="KW-1133">Transmembrane helix</keyword>
<dbReference type="GO" id="GO:0015297">
    <property type="term" value="F:antiporter activity"/>
    <property type="evidence" value="ECO:0007669"/>
    <property type="project" value="UniProtKB-KW"/>
</dbReference>
<feature type="domain" description="Cation/H+ exchanger transmembrane" evidence="12">
    <location>
        <begin position="73"/>
        <end position="468"/>
    </location>
</feature>
<feature type="transmembrane region" description="Helical" evidence="11">
    <location>
        <begin position="450"/>
        <end position="471"/>
    </location>
</feature>
<evidence type="ECO:0000256" key="7">
    <source>
        <dbReference type="ARBA" id="ARBA00023053"/>
    </source>
</evidence>
<feature type="transmembrane region" description="Helical" evidence="11">
    <location>
        <begin position="54"/>
        <end position="74"/>
    </location>
</feature>
<evidence type="ECO:0000256" key="5">
    <source>
        <dbReference type="ARBA" id="ARBA00022692"/>
    </source>
</evidence>
<evidence type="ECO:0000256" key="8">
    <source>
        <dbReference type="ARBA" id="ARBA00023065"/>
    </source>
</evidence>
<comment type="caution">
    <text evidence="13">The sequence shown here is derived from an EMBL/GenBank/DDBJ whole genome shotgun (WGS) entry which is preliminary data.</text>
</comment>
<keyword evidence="9 11" id="KW-0472">Membrane</keyword>
<evidence type="ECO:0000259" key="12">
    <source>
        <dbReference type="Pfam" id="PF00999"/>
    </source>
</evidence>
<name>A0A0P7YW27_9CYAN</name>
<evidence type="ECO:0000256" key="4">
    <source>
        <dbReference type="ARBA" id="ARBA00022449"/>
    </source>
</evidence>
<feature type="transmembrane region" description="Helical" evidence="11">
    <location>
        <begin position="422"/>
        <end position="444"/>
    </location>
</feature>
<dbReference type="GO" id="GO:0006814">
    <property type="term" value="P:sodium ion transport"/>
    <property type="evidence" value="ECO:0007669"/>
    <property type="project" value="UniProtKB-KW"/>
</dbReference>
<dbReference type="Proteomes" id="UP000050465">
    <property type="component" value="Unassembled WGS sequence"/>
</dbReference>
<keyword evidence="10" id="KW-0739">Sodium transport</keyword>
<evidence type="ECO:0000256" key="3">
    <source>
        <dbReference type="ARBA" id="ARBA00022448"/>
    </source>
</evidence>
<dbReference type="Gene3D" id="1.20.1530.20">
    <property type="match status" value="1"/>
</dbReference>
<dbReference type="AlphaFoldDB" id="A0A0P7YW27"/>
<dbReference type="GO" id="GO:1902600">
    <property type="term" value="P:proton transmembrane transport"/>
    <property type="evidence" value="ECO:0007669"/>
    <property type="project" value="InterPro"/>
</dbReference>
<keyword evidence="7" id="KW-0915">Sodium</keyword>
<evidence type="ECO:0000313" key="13">
    <source>
        <dbReference type="EMBL" id="KPQ34883.1"/>
    </source>
</evidence>
<dbReference type="GO" id="GO:0016020">
    <property type="term" value="C:membrane"/>
    <property type="evidence" value="ECO:0007669"/>
    <property type="project" value="UniProtKB-SubCell"/>
</dbReference>
<evidence type="ECO:0000256" key="9">
    <source>
        <dbReference type="ARBA" id="ARBA00023136"/>
    </source>
</evidence>
<reference evidence="13 14" key="1">
    <citation type="submission" date="2015-09" db="EMBL/GenBank/DDBJ databases">
        <title>Identification and resolution of microdiversity through metagenomic sequencing of parallel consortia.</title>
        <authorList>
            <person name="Nelson W.C."/>
            <person name="Romine M.F."/>
            <person name="Lindemann S.R."/>
        </authorList>
    </citation>
    <scope>NUCLEOTIDE SEQUENCE [LARGE SCALE GENOMIC DNA]</scope>
    <source>
        <strain evidence="13">Ana</strain>
    </source>
</reference>
<keyword evidence="8" id="KW-0406">Ion transport</keyword>
<comment type="similarity">
    <text evidence="2">Belongs to the monovalent cation:proton antiporter 2 (CPA2) transporter (TC 2.A.37) family.</text>
</comment>
<keyword evidence="5 11" id="KW-0812">Transmembrane</keyword>
<evidence type="ECO:0000256" key="11">
    <source>
        <dbReference type="SAM" id="Phobius"/>
    </source>
</evidence>
<dbReference type="EMBL" id="LJZR01000016">
    <property type="protein sequence ID" value="KPQ34883.1"/>
    <property type="molecule type" value="Genomic_DNA"/>
</dbReference>
<evidence type="ECO:0000313" key="14">
    <source>
        <dbReference type="Proteomes" id="UP000050465"/>
    </source>
</evidence>
<evidence type="ECO:0000256" key="2">
    <source>
        <dbReference type="ARBA" id="ARBA00005551"/>
    </source>
</evidence>
<feature type="transmembrane region" description="Helical" evidence="11">
    <location>
        <begin position="86"/>
        <end position="106"/>
    </location>
</feature>
<dbReference type="PANTHER" id="PTHR43562">
    <property type="entry name" value="NAPA-TYPE SODIUM/HYDROGEN ANTIPORTER"/>
    <property type="match status" value="1"/>
</dbReference>
<evidence type="ECO:0000256" key="1">
    <source>
        <dbReference type="ARBA" id="ARBA00004141"/>
    </source>
</evidence>
<evidence type="ECO:0000256" key="10">
    <source>
        <dbReference type="ARBA" id="ARBA00023201"/>
    </source>
</evidence>
<organism evidence="13 14">
    <name type="scientific">Phormidesmis priestleyi Ana</name>
    <dbReference type="NCBI Taxonomy" id="1666911"/>
    <lineage>
        <taxon>Bacteria</taxon>
        <taxon>Bacillati</taxon>
        <taxon>Cyanobacteriota</taxon>
        <taxon>Cyanophyceae</taxon>
        <taxon>Leptolyngbyales</taxon>
        <taxon>Leptolyngbyaceae</taxon>
        <taxon>Phormidesmis</taxon>
    </lineage>
</organism>
<proteinExistence type="inferred from homology"/>
<evidence type="ECO:0000256" key="6">
    <source>
        <dbReference type="ARBA" id="ARBA00022989"/>
    </source>
</evidence>
<feature type="transmembrane region" description="Helical" evidence="11">
    <location>
        <begin position="270"/>
        <end position="295"/>
    </location>
</feature>
<feature type="transmembrane region" description="Helical" evidence="11">
    <location>
        <begin position="307"/>
        <end position="340"/>
    </location>
</feature>
<keyword evidence="3" id="KW-0813">Transport</keyword>
<keyword evidence="4" id="KW-0050">Antiport</keyword>
<feature type="transmembrane region" description="Helical" evidence="11">
    <location>
        <begin position="388"/>
        <end position="410"/>
    </location>
</feature>